<feature type="region of interest" description="Disordered" evidence="1">
    <location>
        <begin position="72"/>
        <end position="98"/>
    </location>
</feature>
<dbReference type="AlphaFoldDB" id="A0A9P7UQJ5"/>
<dbReference type="Proteomes" id="UP001049176">
    <property type="component" value="Chromosome 6"/>
</dbReference>
<protein>
    <submittedName>
        <fullName evidence="3">Uncharacterized protein</fullName>
    </submittedName>
</protein>
<dbReference type="EMBL" id="CM032186">
    <property type="protein sequence ID" value="KAG7090408.1"/>
    <property type="molecule type" value="Genomic_DNA"/>
</dbReference>
<evidence type="ECO:0000256" key="1">
    <source>
        <dbReference type="SAM" id="MobiDB-lite"/>
    </source>
</evidence>
<name>A0A9P7UQJ5_9AGAR</name>
<feature type="compositionally biased region" description="Polar residues" evidence="1">
    <location>
        <begin position="122"/>
        <end position="138"/>
    </location>
</feature>
<keyword evidence="2" id="KW-1133">Transmembrane helix</keyword>
<keyword evidence="2" id="KW-0812">Transmembrane</keyword>
<keyword evidence="4" id="KW-1185">Reference proteome</keyword>
<sequence>MAMLSEGAQNTQACFQHNARRRVEVNPVNSLNTTSGNRDSLESLQLESASQSLPTTPPSLKAAATVFQKQNGFASDTVPPPVAPPKPSQSPGTASTVAKAKEVGISTVAGSTPALALFTESSRSASMTNTATRNASKNGTGTSTGSSPAAPTESSQTESKDDNNMTSATGTSNTQAQPNSNPAIVSAGPLNNSDSQRFIVPTTTITKSSTTTQSERVVTQTNTTKDTVIARYIHKSHLFFGLIRATYLMWRYGDRNSKKNTPIIAGSVIGGVAFLCIIAFWVVLYFRRRCRGRWPLRERDTDDAISPFMIPSRAQVFPVKGFQGQMERIQTDQLVVHGHQNRNVTGRYNGEQEVGGQSTDHEHESVHGTVRIPSPPPPSYRSLLP</sequence>
<evidence type="ECO:0000313" key="3">
    <source>
        <dbReference type="EMBL" id="KAG7090408.1"/>
    </source>
</evidence>
<feature type="compositionally biased region" description="Polar residues" evidence="1">
    <location>
        <begin position="164"/>
        <end position="195"/>
    </location>
</feature>
<proteinExistence type="predicted"/>
<gene>
    <name evidence="3" type="ORF">E1B28_009528</name>
</gene>
<feature type="region of interest" description="Disordered" evidence="1">
    <location>
        <begin position="122"/>
        <end position="195"/>
    </location>
</feature>
<evidence type="ECO:0000256" key="2">
    <source>
        <dbReference type="SAM" id="Phobius"/>
    </source>
</evidence>
<dbReference type="RefSeq" id="XP_043006878.1">
    <property type="nucleotide sequence ID" value="XM_043154423.1"/>
</dbReference>
<dbReference type="GeneID" id="66078604"/>
<keyword evidence="2" id="KW-0472">Membrane</keyword>
<accession>A0A9P7UQJ5</accession>
<feature type="region of interest" description="Disordered" evidence="1">
    <location>
        <begin position="345"/>
        <end position="385"/>
    </location>
</feature>
<organism evidence="3 4">
    <name type="scientific">Marasmius oreades</name>
    <name type="common">fairy-ring Marasmius</name>
    <dbReference type="NCBI Taxonomy" id="181124"/>
    <lineage>
        <taxon>Eukaryota</taxon>
        <taxon>Fungi</taxon>
        <taxon>Dikarya</taxon>
        <taxon>Basidiomycota</taxon>
        <taxon>Agaricomycotina</taxon>
        <taxon>Agaricomycetes</taxon>
        <taxon>Agaricomycetidae</taxon>
        <taxon>Agaricales</taxon>
        <taxon>Marasmiineae</taxon>
        <taxon>Marasmiaceae</taxon>
        <taxon>Marasmius</taxon>
    </lineage>
</organism>
<evidence type="ECO:0000313" key="4">
    <source>
        <dbReference type="Proteomes" id="UP001049176"/>
    </source>
</evidence>
<comment type="caution">
    <text evidence="3">The sequence shown here is derived from an EMBL/GenBank/DDBJ whole genome shotgun (WGS) entry which is preliminary data.</text>
</comment>
<dbReference type="KEGG" id="more:E1B28_009528"/>
<dbReference type="CDD" id="cd12087">
    <property type="entry name" value="TM_EGFR-like"/>
    <property type="match status" value="1"/>
</dbReference>
<feature type="transmembrane region" description="Helical" evidence="2">
    <location>
        <begin position="263"/>
        <end position="286"/>
    </location>
</feature>
<reference evidence="3" key="1">
    <citation type="journal article" date="2021" name="Genome Biol. Evol.">
        <title>The assembled and annotated genome of the fairy-ring fungus Marasmius oreades.</title>
        <authorList>
            <person name="Hiltunen M."/>
            <person name="Ament-Velasquez S.L."/>
            <person name="Johannesson H."/>
        </authorList>
    </citation>
    <scope>NUCLEOTIDE SEQUENCE</scope>
    <source>
        <strain evidence="3">03SP1</strain>
    </source>
</reference>
<feature type="compositionally biased region" description="Pro residues" evidence="1">
    <location>
        <begin position="78"/>
        <end position="88"/>
    </location>
</feature>